<reference evidence="1" key="1">
    <citation type="submission" date="2014-09" db="EMBL/GenBank/DDBJ databases">
        <authorList>
            <person name="Magalhaes I.L.F."/>
            <person name="Oliveira U."/>
            <person name="Santos F.R."/>
            <person name="Vidigal T.H.D.A."/>
            <person name="Brescovit A.D."/>
            <person name="Santos A.J."/>
        </authorList>
    </citation>
    <scope>NUCLEOTIDE SEQUENCE</scope>
    <source>
        <tissue evidence="1">Shoot tissue taken approximately 20 cm above the soil surface</tissue>
    </source>
</reference>
<proteinExistence type="predicted"/>
<dbReference type="AlphaFoldDB" id="A0A0A9FAU1"/>
<dbReference type="EMBL" id="GBRH01189557">
    <property type="protein sequence ID" value="JAE08339.1"/>
    <property type="molecule type" value="Transcribed_RNA"/>
</dbReference>
<organism evidence="1">
    <name type="scientific">Arundo donax</name>
    <name type="common">Giant reed</name>
    <name type="synonym">Donax arundinaceus</name>
    <dbReference type="NCBI Taxonomy" id="35708"/>
    <lineage>
        <taxon>Eukaryota</taxon>
        <taxon>Viridiplantae</taxon>
        <taxon>Streptophyta</taxon>
        <taxon>Embryophyta</taxon>
        <taxon>Tracheophyta</taxon>
        <taxon>Spermatophyta</taxon>
        <taxon>Magnoliopsida</taxon>
        <taxon>Liliopsida</taxon>
        <taxon>Poales</taxon>
        <taxon>Poaceae</taxon>
        <taxon>PACMAD clade</taxon>
        <taxon>Arundinoideae</taxon>
        <taxon>Arundineae</taxon>
        <taxon>Arundo</taxon>
    </lineage>
</organism>
<reference evidence="1" key="2">
    <citation type="journal article" date="2015" name="Data Brief">
        <title>Shoot transcriptome of the giant reed, Arundo donax.</title>
        <authorList>
            <person name="Barrero R.A."/>
            <person name="Guerrero F.D."/>
            <person name="Moolhuijzen P."/>
            <person name="Goolsby J.A."/>
            <person name="Tidwell J."/>
            <person name="Bellgard S.E."/>
            <person name="Bellgard M.I."/>
        </authorList>
    </citation>
    <scope>NUCLEOTIDE SEQUENCE</scope>
    <source>
        <tissue evidence="1">Shoot tissue taken approximately 20 cm above the soil surface</tissue>
    </source>
</reference>
<evidence type="ECO:0000313" key="1">
    <source>
        <dbReference type="EMBL" id="JAE08339.1"/>
    </source>
</evidence>
<accession>A0A0A9FAU1</accession>
<name>A0A0A9FAU1_ARUDO</name>
<protein>
    <submittedName>
        <fullName evidence="1">Uncharacterized protein</fullName>
    </submittedName>
</protein>
<sequence>MLLFLDIKGCQQSFGDLDLKQIEILAIDRLNPTCKKG</sequence>